<evidence type="ECO:0000313" key="7">
    <source>
        <dbReference type="Proteomes" id="UP000481252"/>
    </source>
</evidence>
<dbReference type="InterPro" id="IPR003953">
    <property type="entry name" value="FAD-dep_OxRdtase_2_FAD-bd"/>
</dbReference>
<evidence type="ECO:0000256" key="1">
    <source>
        <dbReference type="ARBA" id="ARBA00001974"/>
    </source>
</evidence>
<dbReference type="NCBIfam" id="NF004789">
    <property type="entry name" value="PRK06134.1"/>
    <property type="match status" value="1"/>
</dbReference>
<dbReference type="AlphaFoldDB" id="A0A7C9R8Z7"/>
<dbReference type="SUPFAM" id="SSF51905">
    <property type="entry name" value="FAD/NAD(P)-binding domain"/>
    <property type="match status" value="1"/>
</dbReference>
<organism evidence="6 7">
    <name type="scientific">Mesorhizobium zhangyense</name>
    <dbReference type="NCBI Taxonomy" id="1776730"/>
    <lineage>
        <taxon>Bacteria</taxon>
        <taxon>Pseudomonadati</taxon>
        <taxon>Pseudomonadota</taxon>
        <taxon>Alphaproteobacteria</taxon>
        <taxon>Hyphomicrobiales</taxon>
        <taxon>Phyllobacteriaceae</taxon>
        <taxon>Mesorhizobium</taxon>
    </lineage>
</organism>
<protein>
    <submittedName>
        <fullName evidence="6">FAD-dependent oxidoreductase</fullName>
    </submittedName>
</protein>
<evidence type="ECO:0000313" key="6">
    <source>
        <dbReference type="EMBL" id="NGN42995.1"/>
    </source>
</evidence>
<feature type="domain" description="FAD-dependent oxidoreductase 2 FAD-binding" evidence="5">
    <location>
        <begin position="18"/>
        <end position="557"/>
    </location>
</feature>
<dbReference type="Pfam" id="PF00890">
    <property type="entry name" value="FAD_binding_2"/>
    <property type="match status" value="1"/>
</dbReference>
<dbReference type="Gene3D" id="3.50.50.60">
    <property type="entry name" value="FAD/NAD(P)-binding domain"/>
    <property type="match status" value="2"/>
</dbReference>
<dbReference type="PANTHER" id="PTHR43400">
    <property type="entry name" value="FUMARATE REDUCTASE"/>
    <property type="match status" value="1"/>
</dbReference>
<sequence length="582" mass="61794">MTTGGSPAPRGNETENCDILVVGSGAGGLSTAVTAAHRGGKVIVLEKEAVFGGTTAWSGGWMWIPRNLLARQAGIDEDAETIRSYLRANFGSAYDERLIEAFLEAGPQMVSFFQDRTALQFVDGNRIPDMHGDMPGAGTGGRSVCAAPYDGRKLGCAINLLRKPLPETAFFGMGIASGVDLARFMSMTRSLRSAIHVIRRFGRHLLDLAIHGRGMHLVNGNALAARLVRSALDAGVDLRSESRVTGLIRESGRVTGVHVLRKDGTRETIYAKSGVVLASGGFPHDPELRRSLFPHVPTGHEHWSVAPHGNAGDGIRIARTEGAELRRDLVSPGAWVPVSLVPRRDGTLHPFPHFIDRAKPGVIAVRADGRRFVNEADGYHDVLAALLQATPEAEQPQAWLICDHHFLRRYGLGHVRPAPVPIGWHIKAGYLKRAKSLGALARLCGIDPAGLEETVAAYNLGAQSGEDNAFGRGTSAFNRAGGDAQVGPNPCVAPICKPPYYAVRILPGSMGTFAGLRTDAATRVLDAAGDIIPGLHAVGSDMASIMGGTYPAGGINLGPAMTFGFVAGRFLTRDAYSEGSPQ</sequence>
<dbReference type="InterPro" id="IPR027477">
    <property type="entry name" value="Succ_DH/fumarate_Rdtase_cat_sf"/>
</dbReference>
<reference evidence="6 7" key="1">
    <citation type="submission" date="2020-02" db="EMBL/GenBank/DDBJ databases">
        <title>Genome sequence of the type strain CGMCC 1.15528 of Mesorhizobium zhangyense.</title>
        <authorList>
            <person name="Gao J."/>
            <person name="Sun J."/>
        </authorList>
    </citation>
    <scope>NUCLEOTIDE SEQUENCE [LARGE SCALE GENOMIC DNA]</scope>
    <source>
        <strain evidence="6 7">CGMCC 1.15528</strain>
    </source>
</reference>
<dbReference type="SUPFAM" id="SSF56425">
    <property type="entry name" value="Succinate dehydrogenase/fumarate reductase flavoprotein, catalytic domain"/>
    <property type="match status" value="1"/>
</dbReference>
<keyword evidence="7" id="KW-1185">Reference proteome</keyword>
<evidence type="ECO:0000256" key="2">
    <source>
        <dbReference type="ARBA" id="ARBA00022630"/>
    </source>
</evidence>
<gene>
    <name evidence="6" type="ORF">G6N74_18140</name>
</gene>
<dbReference type="EMBL" id="JAAKZG010000007">
    <property type="protein sequence ID" value="NGN42995.1"/>
    <property type="molecule type" value="Genomic_DNA"/>
</dbReference>
<proteinExistence type="predicted"/>
<comment type="caution">
    <text evidence="6">The sequence shown here is derived from an EMBL/GenBank/DDBJ whole genome shotgun (WGS) entry which is preliminary data.</text>
</comment>
<dbReference type="InterPro" id="IPR050315">
    <property type="entry name" value="FAD-oxidoreductase_2"/>
</dbReference>
<accession>A0A7C9R8Z7</accession>
<dbReference type="InterPro" id="IPR036188">
    <property type="entry name" value="FAD/NAD-bd_sf"/>
</dbReference>
<dbReference type="PRINTS" id="PR00411">
    <property type="entry name" value="PNDRDTASEI"/>
</dbReference>
<keyword evidence="2" id="KW-0285">Flavoprotein</keyword>
<name>A0A7C9R8Z7_9HYPH</name>
<dbReference type="GO" id="GO:0016491">
    <property type="term" value="F:oxidoreductase activity"/>
    <property type="evidence" value="ECO:0007669"/>
    <property type="project" value="UniProtKB-KW"/>
</dbReference>
<dbReference type="RefSeq" id="WP_165119357.1">
    <property type="nucleotide sequence ID" value="NZ_JAAKZG010000007.1"/>
</dbReference>
<dbReference type="PANTHER" id="PTHR43400:SF10">
    <property type="entry name" value="3-OXOSTEROID 1-DEHYDROGENASE"/>
    <property type="match status" value="1"/>
</dbReference>
<dbReference type="Proteomes" id="UP000481252">
    <property type="component" value="Unassembled WGS sequence"/>
</dbReference>
<dbReference type="GO" id="GO:0008202">
    <property type="term" value="P:steroid metabolic process"/>
    <property type="evidence" value="ECO:0007669"/>
    <property type="project" value="UniProtKB-ARBA"/>
</dbReference>
<keyword evidence="4" id="KW-0560">Oxidoreductase</keyword>
<keyword evidence="3" id="KW-0274">FAD</keyword>
<evidence type="ECO:0000256" key="4">
    <source>
        <dbReference type="ARBA" id="ARBA00023002"/>
    </source>
</evidence>
<comment type="cofactor">
    <cofactor evidence="1">
        <name>FAD</name>
        <dbReference type="ChEBI" id="CHEBI:57692"/>
    </cofactor>
</comment>
<evidence type="ECO:0000259" key="5">
    <source>
        <dbReference type="Pfam" id="PF00890"/>
    </source>
</evidence>
<evidence type="ECO:0000256" key="3">
    <source>
        <dbReference type="ARBA" id="ARBA00022827"/>
    </source>
</evidence>